<sequence>MSKSGPLRLLPEQLTVPIDLESLGFSTTDDLEPFKGILGQDRAVEAMHFGVAMKRAGYNMFVMGEPGTGRFSYAMRYLKAEAKRMPTPQDCAYVNNFEESRAPRALHMAAGTSGRFVEDIENLVDNLLATFPAAFEHPAFQQKKNAIDQKFNRRYDAAIESVERQALERNIMLYRDNGNLAFTPIREGRGLEEAEFAQLPEAERERYHADIAELEDLLSEALSSLPQWKRESSNELRELNEQTITEALNPLLVPLTERYCDNPAMCEYIQAVHQNLLKVVVELLVDERAELRSDAVKKAALIDHYSPNVIVEHSGSPGAPVVHEPHPSYDNLFGRVEYTSEQGALVTSYRNIRAGALHRANYGYLVLEADKLLAEPFAWEALKRALHSRQLKMESPWADLGRLTTVTLTPQVIPLSVKVVLIGSRRAYYMLQDYDPDFQELFRVLVDFDDHLPRTPDSIEGMAQLLKTRVDEEGMAPLTVAAVARILTYSARLAEHQQHLSASISDIFQLVAEADLVRELAGDRITDTGHIERALQAKENRTGRASARIREDMLSGVILIDTDGAAVGKCNGLTVLAIGDSVFGVPARISATVYPGSSGIVDIEREVNLGQPIHSKGVMILTGYLGSRYAQDHELEISASIALEQSYGYIDGDSASLGEVCALISALAKVPLKQCFAITGSINQFGEVQAIGGVNVKIEGFFRLCQARGLTGEQGVIIPRSNVPNLMLHQTVLDAAREGLFHIYAVDNVDQALSLLAGEDAGEPDEDGNFPAGSINDRVVRRLQAISQRNQHDDRESPGEAPGIEPLLKP</sequence>
<dbReference type="Pfam" id="PF20436">
    <property type="entry name" value="LonB_AAA-LID"/>
    <property type="match status" value="1"/>
</dbReference>
<comment type="similarity">
    <text evidence="2">Belongs to the peptidase S16 family.</text>
</comment>
<proteinExistence type="inferred from homology"/>
<feature type="domain" description="Lon proteolytic" evidence="4">
    <location>
        <begin position="564"/>
        <end position="759"/>
    </location>
</feature>
<evidence type="ECO:0000259" key="4">
    <source>
        <dbReference type="PROSITE" id="PS51786"/>
    </source>
</evidence>
<dbReference type="Pfam" id="PF05362">
    <property type="entry name" value="Lon_C"/>
    <property type="match status" value="1"/>
</dbReference>
<evidence type="ECO:0000313" key="6">
    <source>
        <dbReference type="EMBL" id="SFQ78449.1"/>
    </source>
</evidence>
<dbReference type="InterPro" id="IPR046844">
    <property type="entry name" value="Lon-like_helical"/>
</dbReference>
<dbReference type="GO" id="GO:0004176">
    <property type="term" value="F:ATP-dependent peptidase activity"/>
    <property type="evidence" value="ECO:0007669"/>
    <property type="project" value="UniProtKB-UniRule"/>
</dbReference>
<name>A0A1I6BC42_9GAMM</name>
<dbReference type="Gene3D" id="1.10.8.60">
    <property type="match status" value="1"/>
</dbReference>
<dbReference type="STRING" id="1002526.SAMN05216578_103380"/>
<dbReference type="EMBL" id="JAVRDO010000007">
    <property type="protein sequence ID" value="MDX9688187.1"/>
    <property type="molecule type" value="Genomic_DNA"/>
</dbReference>
<dbReference type="AlphaFoldDB" id="A0A1I6BC42"/>
<reference evidence="8" key="2">
    <citation type="submission" date="2023-07" db="EMBL/GenBank/DDBJ databases">
        <authorList>
            <person name="de Witt J."/>
        </authorList>
    </citation>
    <scope>NUCLEOTIDE SEQUENCE [LARGE SCALE GENOMIC DNA]</scope>
    <source>
        <strain evidence="8">FZJ</strain>
    </source>
</reference>
<feature type="active site" evidence="2">
    <location>
        <position position="654"/>
    </location>
</feature>
<evidence type="ECO:0000256" key="1">
    <source>
        <dbReference type="ARBA" id="ARBA00022670"/>
    </source>
</evidence>
<dbReference type="GO" id="GO:0004252">
    <property type="term" value="F:serine-type endopeptidase activity"/>
    <property type="evidence" value="ECO:0007669"/>
    <property type="project" value="UniProtKB-UniRule"/>
</dbReference>
<keyword evidence="2" id="KW-0378">Hydrolase</keyword>
<dbReference type="InterPro" id="IPR027417">
    <property type="entry name" value="P-loop_NTPase"/>
</dbReference>
<accession>A0A1I6BC42</accession>
<protein>
    <recommendedName>
        <fullName evidence="2">endopeptidase La</fullName>
        <ecNumber evidence="2">3.4.21.53</ecNumber>
    </recommendedName>
</protein>
<keyword evidence="2" id="KW-0720">Serine protease</keyword>
<dbReference type="PRINTS" id="PR00830">
    <property type="entry name" value="ENDOLAPTASE"/>
</dbReference>
<dbReference type="SUPFAM" id="SSF52540">
    <property type="entry name" value="P-loop containing nucleoside triphosphate hydrolases"/>
    <property type="match status" value="1"/>
</dbReference>
<comment type="catalytic activity">
    <reaction evidence="2">
        <text>Hydrolysis of proteins in presence of ATP.</text>
        <dbReference type="EC" id="3.4.21.53"/>
    </reaction>
</comment>
<dbReference type="Proteomes" id="UP000242815">
    <property type="component" value="Unassembled WGS sequence"/>
</dbReference>
<dbReference type="InterPro" id="IPR027065">
    <property type="entry name" value="Lon_Prtase"/>
</dbReference>
<dbReference type="PANTHER" id="PTHR10046">
    <property type="entry name" value="ATP DEPENDENT LON PROTEASE FAMILY MEMBER"/>
    <property type="match status" value="1"/>
</dbReference>
<dbReference type="GO" id="GO:0030163">
    <property type="term" value="P:protein catabolic process"/>
    <property type="evidence" value="ECO:0007669"/>
    <property type="project" value="InterPro"/>
</dbReference>
<evidence type="ECO:0000256" key="3">
    <source>
        <dbReference type="SAM" id="MobiDB-lite"/>
    </source>
</evidence>
<reference evidence="5" key="3">
    <citation type="submission" date="2024-05" db="EMBL/GenBank/DDBJ databases">
        <authorList>
            <person name="de Witt J."/>
        </authorList>
    </citation>
    <scope>NUCLEOTIDE SEQUENCE</scope>
    <source>
        <strain evidence="5">FZJ</strain>
    </source>
</reference>
<evidence type="ECO:0000313" key="8">
    <source>
        <dbReference type="Proteomes" id="UP001281217"/>
    </source>
</evidence>
<dbReference type="RefSeq" id="WP_090538398.1">
    <property type="nucleotide sequence ID" value="NZ_FOYD01000003.1"/>
</dbReference>
<dbReference type="GO" id="GO:0006508">
    <property type="term" value="P:proteolysis"/>
    <property type="evidence" value="ECO:0007669"/>
    <property type="project" value="UniProtKB-KW"/>
</dbReference>
<dbReference type="EMBL" id="FOYD01000003">
    <property type="protein sequence ID" value="SFQ78449.1"/>
    <property type="molecule type" value="Genomic_DNA"/>
</dbReference>
<dbReference type="Gene3D" id="3.40.50.300">
    <property type="entry name" value="P-loop containing nucleotide triphosphate hydrolases"/>
    <property type="match status" value="2"/>
</dbReference>
<organism evidence="6 7">
    <name type="scientific">Halopseudomonas formosensis</name>
    <dbReference type="NCBI Taxonomy" id="1002526"/>
    <lineage>
        <taxon>Bacteria</taxon>
        <taxon>Pseudomonadati</taxon>
        <taxon>Pseudomonadota</taxon>
        <taxon>Gammaproteobacteria</taxon>
        <taxon>Pseudomonadales</taxon>
        <taxon>Pseudomonadaceae</taxon>
        <taxon>Halopseudomonas</taxon>
    </lineage>
</organism>
<dbReference type="SUPFAM" id="SSF54211">
    <property type="entry name" value="Ribosomal protein S5 domain 2-like"/>
    <property type="match status" value="1"/>
</dbReference>
<dbReference type="InterPro" id="IPR014721">
    <property type="entry name" value="Ribsml_uS5_D2-typ_fold_subgr"/>
</dbReference>
<dbReference type="InterPro" id="IPR020568">
    <property type="entry name" value="Ribosomal_Su5_D2-typ_SF"/>
</dbReference>
<dbReference type="Gene3D" id="3.30.230.10">
    <property type="match status" value="1"/>
</dbReference>
<dbReference type="EC" id="3.4.21.53" evidence="2"/>
<feature type="active site" evidence="2">
    <location>
        <position position="697"/>
    </location>
</feature>
<reference evidence="6 7" key="1">
    <citation type="submission" date="2016-10" db="EMBL/GenBank/DDBJ databases">
        <authorList>
            <person name="de Groot N.N."/>
        </authorList>
    </citation>
    <scope>NUCLEOTIDE SEQUENCE [LARGE SCALE GENOMIC DNA]</scope>
    <source>
        <strain evidence="6 7">JCM 18415</strain>
    </source>
</reference>
<dbReference type="OrthoDB" id="9758568at2"/>
<dbReference type="InterPro" id="IPR008269">
    <property type="entry name" value="Lon_proteolytic"/>
</dbReference>
<feature type="region of interest" description="Disordered" evidence="3">
    <location>
        <begin position="787"/>
        <end position="810"/>
    </location>
</feature>
<evidence type="ECO:0000313" key="7">
    <source>
        <dbReference type="Proteomes" id="UP000242815"/>
    </source>
</evidence>
<dbReference type="GO" id="GO:0005524">
    <property type="term" value="F:ATP binding"/>
    <property type="evidence" value="ECO:0007669"/>
    <property type="project" value="UniProtKB-KW"/>
</dbReference>
<dbReference type="Pfam" id="PF13654">
    <property type="entry name" value="AAA_32"/>
    <property type="match status" value="1"/>
</dbReference>
<evidence type="ECO:0000256" key="2">
    <source>
        <dbReference type="PROSITE-ProRule" id="PRU01122"/>
    </source>
</evidence>
<keyword evidence="8" id="KW-1185">Reference proteome</keyword>
<dbReference type="PROSITE" id="PS51786">
    <property type="entry name" value="LON_PROTEOLYTIC"/>
    <property type="match status" value="1"/>
</dbReference>
<gene>
    <name evidence="5" type="ORF">RED13_002634</name>
    <name evidence="6" type="ORF">SAMN05216578_103380</name>
</gene>
<evidence type="ECO:0000313" key="5">
    <source>
        <dbReference type="EMBL" id="MDX9688187.1"/>
    </source>
</evidence>
<dbReference type="Pfam" id="PF20437">
    <property type="entry name" value="LonC_helical"/>
    <property type="match status" value="1"/>
</dbReference>
<dbReference type="InterPro" id="IPR041699">
    <property type="entry name" value="AAA_32"/>
</dbReference>
<keyword evidence="5" id="KW-0547">Nucleotide-binding</keyword>
<dbReference type="InterPro" id="IPR046843">
    <property type="entry name" value="LonB_AAA-LID"/>
</dbReference>
<keyword evidence="1 2" id="KW-0645">Protease</keyword>
<keyword evidence="5" id="KW-0067">ATP-binding</keyword>
<dbReference type="Proteomes" id="UP001281217">
    <property type="component" value="Unassembled WGS sequence"/>
</dbReference>